<dbReference type="Pfam" id="PF01369">
    <property type="entry name" value="Sec7"/>
    <property type="match status" value="1"/>
</dbReference>
<feature type="compositionally biased region" description="Basic and acidic residues" evidence="7">
    <location>
        <begin position="1445"/>
        <end position="1459"/>
    </location>
</feature>
<protein>
    <recommendedName>
        <fullName evidence="8">SEC7 domain-containing protein</fullName>
    </recommendedName>
</protein>
<dbReference type="GO" id="GO:0006890">
    <property type="term" value="P:retrograde vesicle-mediated transport, Golgi to endoplasmic reticulum"/>
    <property type="evidence" value="ECO:0007669"/>
    <property type="project" value="UniProtKB-ARBA"/>
</dbReference>
<keyword evidence="4" id="KW-0597">Phosphoprotein</keyword>
<evidence type="ECO:0000256" key="5">
    <source>
        <dbReference type="ARBA" id="ARBA00022658"/>
    </source>
</evidence>
<dbReference type="PANTHER" id="PTHR10663">
    <property type="entry name" value="GUANYL-NUCLEOTIDE EXCHANGE FACTOR"/>
    <property type="match status" value="1"/>
</dbReference>
<feature type="compositionally biased region" description="Basic and acidic residues" evidence="7">
    <location>
        <begin position="1466"/>
        <end position="1475"/>
    </location>
</feature>
<evidence type="ECO:0000256" key="3">
    <source>
        <dbReference type="ARBA" id="ARBA00022490"/>
    </source>
</evidence>
<gene>
    <name evidence="9" type="primary">SUVC05G0500</name>
    <name evidence="9" type="ORF">SUVC_05G0500</name>
</gene>
<name>A0AA35JF22_SACUV</name>
<reference evidence="9" key="1">
    <citation type="submission" date="2022-10" db="EMBL/GenBank/DDBJ databases">
        <authorList>
            <person name="Byrne P K."/>
        </authorList>
    </citation>
    <scope>NUCLEOTIDE SEQUENCE</scope>
    <source>
        <strain evidence="9">CBS7001</strain>
    </source>
</reference>
<dbReference type="SMART" id="SM00222">
    <property type="entry name" value="Sec7"/>
    <property type="match status" value="1"/>
</dbReference>
<organism evidence="9 10">
    <name type="scientific">Saccharomyces uvarum</name>
    <name type="common">Yeast</name>
    <name type="synonym">Saccharomyces bayanus var. uvarum</name>
    <dbReference type="NCBI Taxonomy" id="230603"/>
    <lineage>
        <taxon>Eukaryota</taxon>
        <taxon>Fungi</taxon>
        <taxon>Dikarya</taxon>
        <taxon>Ascomycota</taxon>
        <taxon>Saccharomycotina</taxon>
        <taxon>Saccharomycetes</taxon>
        <taxon>Saccharomycetales</taxon>
        <taxon>Saccharomycetaceae</taxon>
        <taxon>Saccharomyces</taxon>
    </lineage>
</organism>
<dbReference type="Proteomes" id="UP001162090">
    <property type="component" value="Chromosome 5"/>
</dbReference>
<evidence type="ECO:0000259" key="8">
    <source>
        <dbReference type="PROSITE" id="PS50190"/>
    </source>
</evidence>
<dbReference type="Gene3D" id="1.10.220.20">
    <property type="match status" value="1"/>
</dbReference>
<dbReference type="GO" id="GO:0005829">
    <property type="term" value="C:cytosol"/>
    <property type="evidence" value="ECO:0007669"/>
    <property type="project" value="UniProtKB-SubCell"/>
</dbReference>
<evidence type="ECO:0000256" key="6">
    <source>
        <dbReference type="ARBA" id="ARBA00023136"/>
    </source>
</evidence>
<accession>A0AA35JF22</accession>
<evidence type="ECO:0000313" key="10">
    <source>
        <dbReference type="Proteomes" id="UP001162090"/>
    </source>
</evidence>
<keyword evidence="6" id="KW-0472">Membrane</keyword>
<evidence type="ECO:0000256" key="4">
    <source>
        <dbReference type="ARBA" id="ARBA00022553"/>
    </source>
</evidence>
<dbReference type="EMBL" id="OX365916">
    <property type="protein sequence ID" value="CAI4059737.1"/>
    <property type="molecule type" value="Genomic_DNA"/>
</dbReference>
<dbReference type="GO" id="GO:0032012">
    <property type="term" value="P:regulation of ARF protein signal transduction"/>
    <property type="evidence" value="ECO:0007669"/>
    <property type="project" value="InterPro"/>
</dbReference>
<evidence type="ECO:0000256" key="2">
    <source>
        <dbReference type="ARBA" id="ARBA00004514"/>
    </source>
</evidence>
<dbReference type="FunFam" id="1.10.220.20:FF:000007">
    <property type="entry name" value="GDP/GTP exchange factor"/>
    <property type="match status" value="1"/>
</dbReference>
<dbReference type="InterPro" id="IPR035999">
    <property type="entry name" value="Sec7_dom_sf"/>
</dbReference>
<evidence type="ECO:0000256" key="7">
    <source>
        <dbReference type="SAM" id="MobiDB-lite"/>
    </source>
</evidence>
<dbReference type="GO" id="GO:0005085">
    <property type="term" value="F:guanyl-nucleotide exchange factor activity"/>
    <property type="evidence" value="ECO:0007669"/>
    <property type="project" value="UniProtKB-KW"/>
</dbReference>
<evidence type="ECO:0000313" key="9">
    <source>
        <dbReference type="EMBL" id="CAI4059737.1"/>
    </source>
</evidence>
<dbReference type="GO" id="GO:0016020">
    <property type="term" value="C:membrane"/>
    <property type="evidence" value="ECO:0007669"/>
    <property type="project" value="UniProtKB-SubCell"/>
</dbReference>
<dbReference type="SUPFAM" id="SSF48425">
    <property type="entry name" value="Sec7 domain"/>
    <property type="match status" value="1"/>
</dbReference>
<feature type="region of interest" description="Disordered" evidence="7">
    <location>
        <begin position="1445"/>
        <end position="1475"/>
    </location>
</feature>
<dbReference type="GO" id="GO:0006888">
    <property type="term" value="P:endoplasmic reticulum to Golgi vesicle-mediated transport"/>
    <property type="evidence" value="ECO:0007669"/>
    <property type="project" value="UniProtKB-ARBA"/>
</dbReference>
<dbReference type="CDD" id="cd00171">
    <property type="entry name" value="Sec7"/>
    <property type="match status" value="1"/>
</dbReference>
<dbReference type="Gene3D" id="1.10.1000.11">
    <property type="entry name" value="Arf Nucleotide-binding Site Opener,domain 2"/>
    <property type="match status" value="1"/>
</dbReference>
<sequence length="1475" mass="167403">MDSKGLTTVDPVTIIIKECINLSTAMRKYSKFTSQSGVAALLGGGSEIFSNQDDYLAHTFNNLNTNKHNDPFLSGFIQLRLMLNKLKNLDNIDSLTILQPFLLIVSTSSISGYITSLALDSLQKFFTLNIINESSKNYIGAHRATVNALTHCRFEGSQQLSDDSVLLKVVFLLRSIVDSPYGDLLSNSIIYDVLQTILSLACNNRRSEVLRNAAQSTMISVTVKIFAKLKVIEPIDVNQVYINDESYTNDVLKADTIGTNVHPKEAEIQKDIIACEVNDEEAISEDDGNEGSHGRLEKNEDEIEQLEIVHKTTRSNSRIQAYADDNYGLPVARQYLNLLLSLIAPENELKHSYSTRIFGLELIQTALEISGDRLQLYPRLFTLISDPIFKSILFIIQNTTKLSLLQATLQLFTTLVVILGNNLQLQIELTLTRIFSILLDDGTASSSNSENKNKPSIIKELLIEQISILWTRSPSFFTSTFINFDCNLDRADVSINFLKALTKLALPESALTSTESVPPICLEGLVSLVDDMFDHMKDIDREEFARQENEMEILKKRDRKTEFIECTNAFNEKPKNGIPMLIEKGFIASGSDKDIAEFLFKNNNRMNKKTIGLLLCHPDKVSLLTEYIRLFDFAGLRVDEAIRILLTKFRLPGESQQIERIIEAFSSTYCENQNYDPSKISDNVEDDISTVQPDADSVFILSYSIIMLNTDLHNPQVKEHMSFEDYSGNLRGCCNHKDFPFWYLDRIYCSIRDKEIVMPEEHHGNEKWFEDAWNNLISSTTVMTEIKKDTKSVMDKLTPLELLNFDRTIFKQVGPSIVSTLFNIYVVASDDHISTRMITSLDKCSYIAAFFDFKDLFNDILNSIAKGTTLVSSSHDDELSTLAFEYGPMPLVQITFEDTNTVIPVSTDAVRFGRSFKGQLNTVVLFRIIRRNKDPKIFSKKLWSNIVNIILTLFEDLILPPDIFPDLQKRLKLGNLPKPSPEISINKSKESKGFLSTFASYLKGDEEPTEEEIKSSKKAMECIKSSNIAASVFGNESNVTADLIKTLLESAKTEKNADNSRYFEAELLFIVELTIALFLFCKQERDLGKFILQKVFQLSHTKGLTKRTVRRMLTYKVLLISLCVDQSEYLSKLISDELLKKSEIFTQKFFATNQGRDFLKRLFSLTESEFYREYLLGHENFWKFLRKVTAMKEQSESVFEYLNESIKTDTNILTNENFMWVLGLLDEISSMGAVGNHWEKEYKKLTESGHKVDKENPYKKSIDLSLKSIKLTSHLLEDNDNLNKNEIFAIIQALAHQCINPCKQVSEFAVETLQNTLIDKIEVPSDEMESVEELIEGGLLPLLNSSETQQDQKIPISSILTIISNVYLHYLKTEKTSNETFLKILGIFNKFVEDSEIERQLQQLILDKKSIEKEASGTLSHLSTRDQTPASSDIQEVAAASIDEIKIDESTINDNKPEVSNDDDIENKGEKDVTE</sequence>
<dbReference type="InterPro" id="IPR023394">
    <property type="entry name" value="Sec7_C_sf"/>
</dbReference>
<dbReference type="GO" id="GO:0000137">
    <property type="term" value="C:Golgi cis cisterna"/>
    <property type="evidence" value="ECO:0007669"/>
    <property type="project" value="UniProtKB-ARBA"/>
</dbReference>
<dbReference type="FunFam" id="1.10.1000.11:FF:000010">
    <property type="entry name" value="ARF guanine-nucleotide exchange factor GNOM-like"/>
    <property type="match status" value="1"/>
</dbReference>
<dbReference type="GO" id="GO:0006891">
    <property type="term" value="P:intra-Golgi vesicle-mediated transport"/>
    <property type="evidence" value="ECO:0007669"/>
    <property type="project" value="UniProtKB-ARBA"/>
</dbReference>
<dbReference type="PANTHER" id="PTHR10663:SF388">
    <property type="entry name" value="GOLGI-SPECIFIC BREFELDIN A-RESISTANCE GUANINE NUCLEOTIDE EXCHANGE FACTOR 1"/>
    <property type="match status" value="1"/>
</dbReference>
<proteinExistence type="predicted"/>
<dbReference type="InterPro" id="IPR032691">
    <property type="entry name" value="Mon2/Sec7/BIG1-like_HUS"/>
</dbReference>
<comment type="subcellular location">
    <subcellularLocation>
        <location evidence="2">Cytoplasm</location>
        <location evidence="2">Cytosol</location>
    </subcellularLocation>
    <subcellularLocation>
        <location evidence="1">Membrane</location>
        <topology evidence="1">Peripheral membrane protein</topology>
    </subcellularLocation>
</comment>
<keyword evidence="3" id="KW-0963">Cytoplasm</keyword>
<dbReference type="InterPro" id="IPR000904">
    <property type="entry name" value="Sec7_dom"/>
</dbReference>
<evidence type="ECO:0000256" key="1">
    <source>
        <dbReference type="ARBA" id="ARBA00004170"/>
    </source>
</evidence>
<dbReference type="GO" id="GO:0016236">
    <property type="term" value="P:macroautophagy"/>
    <property type="evidence" value="ECO:0007669"/>
    <property type="project" value="UniProtKB-ARBA"/>
</dbReference>
<feature type="domain" description="SEC7" evidence="8">
    <location>
        <begin position="552"/>
        <end position="754"/>
    </location>
</feature>
<keyword evidence="5" id="KW-0344">Guanine-nucleotide releasing factor</keyword>
<dbReference type="GO" id="GO:0030036">
    <property type="term" value="P:actin cytoskeleton organization"/>
    <property type="evidence" value="ECO:0007669"/>
    <property type="project" value="UniProtKB-ARBA"/>
</dbReference>
<dbReference type="PROSITE" id="PS50190">
    <property type="entry name" value="SEC7"/>
    <property type="match status" value="1"/>
</dbReference>
<dbReference type="Pfam" id="PF12783">
    <property type="entry name" value="Sec7-like_HUS"/>
    <property type="match status" value="1"/>
</dbReference>